<dbReference type="EMBL" id="JAVFKD010000015">
    <property type="protein sequence ID" value="KAK5989302.1"/>
    <property type="molecule type" value="Genomic_DNA"/>
</dbReference>
<accession>A0ABR0SAW2</accession>
<gene>
    <name evidence="1" type="ORF">PT974_10815</name>
</gene>
<organism evidence="1 2">
    <name type="scientific">Cladobotryum mycophilum</name>
    <dbReference type="NCBI Taxonomy" id="491253"/>
    <lineage>
        <taxon>Eukaryota</taxon>
        <taxon>Fungi</taxon>
        <taxon>Dikarya</taxon>
        <taxon>Ascomycota</taxon>
        <taxon>Pezizomycotina</taxon>
        <taxon>Sordariomycetes</taxon>
        <taxon>Hypocreomycetidae</taxon>
        <taxon>Hypocreales</taxon>
        <taxon>Hypocreaceae</taxon>
        <taxon>Cladobotryum</taxon>
    </lineage>
</organism>
<dbReference type="Proteomes" id="UP001338125">
    <property type="component" value="Unassembled WGS sequence"/>
</dbReference>
<reference evidence="1 2" key="1">
    <citation type="submission" date="2024-01" db="EMBL/GenBank/DDBJ databases">
        <title>Complete genome of Cladobotryum mycophilum ATHUM6906.</title>
        <authorList>
            <person name="Christinaki A.C."/>
            <person name="Myridakis A.I."/>
            <person name="Kouvelis V.N."/>
        </authorList>
    </citation>
    <scope>NUCLEOTIDE SEQUENCE [LARGE SCALE GENOMIC DNA]</scope>
    <source>
        <strain evidence="1 2">ATHUM6906</strain>
    </source>
</reference>
<protein>
    <submittedName>
        <fullName evidence="1">Uncharacterized protein</fullName>
    </submittedName>
</protein>
<keyword evidence="2" id="KW-1185">Reference proteome</keyword>
<evidence type="ECO:0000313" key="2">
    <source>
        <dbReference type="Proteomes" id="UP001338125"/>
    </source>
</evidence>
<comment type="caution">
    <text evidence="1">The sequence shown here is derived from an EMBL/GenBank/DDBJ whole genome shotgun (WGS) entry which is preliminary data.</text>
</comment>
<evidence type="ECO:0000313" key="1">
    <source>
        <dbReference type="EMBL" id="KAK5989302.1"/>
    </source>
</evidence>
<name>A0ABR0SAW2_9HYPO</name>
<sequence>MVLHVIRPYNLIHVPGRISPKALERDIAVASLTSGLGVCVRDPEEELQVEIDLDGGHGRRVEQEAVEET</sequence>
<proteinExistence type="predicted"/>